<dbReference type="EMBL" id="CYYP01000004">
    <property type="protein sequence ID" value="CUN76796.1"/>
    <property type="molecule type" value="Genomic_DNA"/>
</dbReference>
<reference evidence="1 2" key="1">
    <citation type="submission" date="2015-09" db="EMBL/GenBank/DDBJ databases">
        <authorList>
            <consortium name="Pathogen Informatics"/>
        </authorList>
    </citation>
    <scope>NUCLEOTIDE SEQUENCE [LARGE SCALE GENOMIC DNA]</scope>
    <source>
        <strain evidence="1 2">2789STDY5608823</strain>
    </source>
</reference>
<evidence type="ECO:0000313" key="2">
    <source>
        <dbReference type="Proteomes" id="UP000095468"/>
    </source>
</evidence>
<evidence type="ECO:0000313" key="1">
    <source>
        <dbReference type="EMBL" id="CUN76796.1"/>
    </source>
</evidence>
<organism evidence="1 2">
    <name type="scientific">Collinsella aerofaciens</name>
    <dbReference type="NCBI Taxonomy" id="74426"/>
    <lineage>
        <taxon>Bacteria</taxon>
        <taxon>Bacillati</taxon>
        <taxon>Actinomycetota</taxon>
        <taxon>Coriobacteriia</taxon>
        <taxon>Coriobacteriales</taxon>
        <taxon>Coriobacteriaceae</taxon>
        <taxon>Collinsella</taxon>
    </lineage>
</organism>
<proteinExistence type="predicted"/>
<dbReference type="AlphaFoldDB" id="A0A173ZMX7"/>
<dbReference type="Proteomes" id="UP000095468">
    <property type="component" value="Unassembled WGS sequence"/>
</dbReference>
<name>A0A173ZMX7_9ACTN</name>
<gene>
    <name evidence="1" type="ORF">ERS852381_00646</name>
</gene>
<sequence length="319" mass="33062">MTQQVGHASLECLEVLLVEIGLGDATVVLQRTSGRDDHDGAGANARHAALDVEELLGTQIGTEAGLGNGDIAKAHRHTRGHDGVTAMSNVGKGATVDKRGRALERLHQVGLERVFKQRGHGTLSLKVTGADGLAGKAVADNNLAQALLEVIDARGQAQDCHDLGGNSDVEAVLARHPLGLAANAVDNVAQLTVVHIDDALPSDALNVNTELIALLDVVIKHGGQQVIGGTDSVEVAGKVQVDVLHRDDLGPTAAGGTTLNAKDGAERRLAQGHGTLDAAATQAIGQTDGRGGLALARRRWVDSGHEDEFGLVISRLVEQ</sequence>
<protein>
    <submittedName>
        <fullName evidence="1">Uncharacterized protein</fullName>
    </submittedName>
</protein>
<accession>A0A173ZMX7</accession>